<evidence type="ECO:0000313" key="1">
    <source>
        <dbReference type="EMBL" id="RMX61983.1"/>
    </source>
</evidence>
<sequence>MKAYYAKIRLYPRRRRGLLPILLYNCGTWALNDFVLHSIETFSSQHLRKVIGVRYPATISNAKLYARTETQPLQCHLLRS</sequence>
<evidence type="ECO:0000313" key="4">
    <source>
        <dbReference type="Proteomes" id="UP000286097"/>
    </source>
</evidence>
<dbReference type="EMBL" id="QLLG01000829">
    <property type="protein sequence ID" value="RMX61983.1"/>
    <property type="molecule type" value="Genomic_DNA"/>
</dbReference>
<evidence type="ECO:0000313" key="2">
    <source>
        <dbReference type="EMBL" id="RQM12657.1"/>
    </source>
</evidence>
<accession>A0A3M6V7T3</accession>
<evidence type="ECO:0000313" key="3">
    <source>
        <dbReference type="Proteomes" id="UP000282087"/>
    </source>
</evidence>
<dbReference type="AlphaFoldDB" id="A0A3M6V7T3"/>
<name>A0A3M6V7T3_9STRA</name>
<organism evidence="1 3">
    <name type="scientific">Peronospora effusa</name>
    <dbReference type="NCBI Taxonomy" id="542832"/>
    <lineage>
        <taxon>Eukaryota</taxon>
        <taxon>Sar</taxon>
        <taxon>Stramenopiles</taxon>
        <taxon>Oomycota</taxon>
        <taxon>Peronosporomycetes</taxon>
        <taxon>Peronosporales</taxon>
        <taxon>Peronosporaceae</taxon>
        <taxon>Peronospora</taxon>
    </lineage>
</organism>
<dbReference type="VEuPathDB" id="FungiDB:DD237_007721"/>
<protein>
    <submittedName>
        <fullName evidence="1">Uncharacterized protein</fullName>
    </submittedName>
</protein>
<reference evidence="3 4" key="1">
    <citation type="submission" date="2018-06" db="EMBL/GenBank/DDBJ databases">
        <title>Comparative genomics of downy mildews reveals potential adaptations to biotrophy.</title>
        <authorList>
            <person name="Fletcher K."/>
            <person name="Klosterman S.J."/>
            <person name="Derevnina L."/>
            <person name="Martin F."/>
            <person name="Koike S."/>
            <person name="Reyes Chin-Wo S."/>
            <person name="Mou B."/>
            <person name="Michelmore R."/>
        </authorList>
    </citation>
    <scope>NUCLEOTIDE SEQUENCE [LARGE SCALE GENOMIC DNA]</scope>
    <source>
        <strain evidence="2 4">R13</strain>
        <strain evidence="1 3">R14</strain>
    </source>
</reference>
<dbReference type="Proteomes" id="UP000282087">
    <property type="component" value="Unassembled WGS sequence"/>
</dbReference>
<comment type="caution">
    <text evidence="1">The sequence shown here is derived from an EMBL/GenBank/DDBJ whole genome shotgun (WGS) entry which is preliminary data.</text>
</comment>
<proteinExistence type="predicted"/>
<dbReference type="EMBL" id="QKXF01000317">
    <property type="protein sequence ID" value="RQM12657.1"/>
    <property type="molecule type" value="Genomic_DNA"/>
</dbReference>
<keyword evidence="3" id="KW-1185">Reference proteome</keyword>
<gene>
    <name evidence="2" type="ORF">DD237_007721</name>
    <name evidence="1" type="ORF">DD238_007970</name>
</gene>
<dbReference type="Proteomes" id="UP000286097">
    <property type="component" value="Unassembled WGS sequence"/>
</dbReference>